<reference evidence="5 6" key="1">
    <citation type="journal article" date="2010" name="J. Bacteriol.">
        <title>Genome sequences of Pelagibaca bermudensis HTCC2601T and Maritimibacter alkaliphilus HTCC2654T, the type strains of two marine Roseobacter genera.</title>
        <authorList>
            <person name="Thrash J.C."/>
            <person name="Cho J.C."/>
            <person name="Ferriera S."/>
            <person name="Johnson J."/>
            <person name="Vergin K.L."/>
            <person name="Giovannoni S.J."/>
        </authorList>
    </citation>
    <scope>NUCLEOTIDE SEQUENCE [LARGE SCALE GENOMIC DNA]</scope>
    <source>
        <strain evidence="6">DSM 26914 / JCM 13377 / KCTC 12554 / HTCC2601</strain>
    </source>
</reference>
<dbReference type="STRING" id="314265.R2601_05778"/>
<dbReference type="CDD" id="cd07377">
    <property type="entry name" value="WHTH_GntR"/>
    <property type="match status" value="1"/>
</dbReference>
<dbReference type="InterPro" id="IPR036388">
    <property type="entry name" value="WH-like_DNA-bd_sf"/>
</dbReference>
<keyword evidence="3" id="KW-0804">Transcription</keyword>
<dbReference type="GO" id="GO:0003677">
    <property type="term" value="F:DNA binding"/>
    <property type="evidence" value="ECO:0007669"/>
    <property type="project" value="UniProtKB-KW"/>
</dbReference>
<name>Q0FSP5_SALBH</name>
<dbReference type="PROSITE" id="PS50949">
    <property type="entry name" value="HTH_GNTR"/>
    <property type="match status" value="1"/>
</dbReference>
<dbReference type="GO" id="GO:0003700">
    <property type="term" value="F:DNA-binding transcription factor activity"/>
    <property type="evidence" value="ECO:0007669"/>
    <property type="project" value="InterPro"/>
</dbReference>
<dbReference type="SUPFAM" id="SSF46785">
    <property type="entry name" value="Winged helix' DNA-binding domain"/>
    <property type="match status" value="1"/>
</dbReference>
<dbReference type="PANTHER" id="PTHR43537:SF5">
    <property type="entry name" value="UXU OPERON TRANSCRIPTIONAL REGULATOR"/>
    <property type="match status" value="1"/>
</dbReference>
<keyword evidence="6" id="KW-1185">Reference proteome</keyword>
<evidence type="ECO:0000256" key="3">
    <source>
        <dbReference type="ARBA" id="ARBA00023163"/>
    </source>
</evidence>
<dbReference type="PANTHER" id="PTHR43537">
    <property type="entry name" value="TRANSCRIPTIONAL REGULATOR, GNTR FAMILY"/>
    <property type="match status" value="1"/>
</dbReference>
<dbReference type="SMART" id="SM00895">
    <property type="entry name" value="FCD"/>
    <property type="match status" value="1"/>
</dbReference>
<keyword evidence="1" id="KW-0805">Transcription regulation</keyword>
<dbReference type="InterPro" id="IPR008920">
    <property type="entry name" value="TF_FadR/GntR_C"/>
</dbReference>
<dbReference type="RefSeq" id="WP_007802961.1">
    <property type="nucleotide sequence ID" value="NZ_DS022277.1"/>
</dbReference>
<protein>
    <submittedName>
        <fullName evidence="5">Transcriptional regulator, GntR family protein</fullName>
    </submittedName>
</protein>
<dbReference type="AlphaFoldDB" id="Q0FSP5"/>
<dbReference type="Proteomes" id="UP000006230">
    <property type="component" value="Unassembled WGS sequence"/>
</dbReference>
<evidence type="ECO:0000313" key="6">
    <source>
        <dbReference type="Proteomes" id="UP000006230"/>
    </source>
</evidence>
<sequence length="241" mass="26684">MEEDFGKLPVTEVVTRRIQEMIRSGEFPPDAKLPSQRILSERLGVSRASLREALLTLETLGLIRTLPARGTFVTGERTRAPKAGQNWRHDARYSITEVFQTRLVIESEMCRLAAPVMTDVQLAALEAAARTFEQAWRKGDLLAHVEADLDFHSQIADACPNGMLRMFYRSIHDVLTESQRVPIPNTEVSRMEASISEHHAILAALRARNGAMAALTMRTHISNTASIAGALLVEDSEADGP</sequence>
<dbReference type="InterPro" id="IPR036390">
    <property type="entry name" value="WH_DNA-bd_sf"/>
</dbReference>
<dbReference type="SUPFAM" id="SSF48008">
    <property type="entry name" value="GntR ligand-binding domain-like"/>
    <property type="match status" value="1"/>
</dbReference>
<organism evidence="5 6">
    <name type="scientific">Salipiger bermudensis (strain DSM 26914 / JCM 13377 / KCTC 12554 / HTCC2601)</name>
    <name type="common">Pelagibaca bermudensis</name>
    <dbReference type="NCBI Taxonomy" id="314265"/>
    <lineage>
        <taxon>Bacteria</taxon>
        <taxon>Pseudomonadati</taxon>
        <taxon>Pseudomonadota</taxon>
        <taxon>Alphaproteobacteria</taxon>
        <taxon>Rhodobacterales</taxon>
        <taxon>Roseobacteraceae</taxon>
        <taxon>Salipiger</taxon>
    </lineage>
</organism>
<evidence type="ECO:0000313" key="5">
    <source>
        <dbReference type="EMBL" id="EAU47208.1"/>
    </source>
</evidence>
<dbReference type="EMBL" id="AATQ01000008">
    <property type="protein sequence ID" value="EAU47208.1"/>
    <property type="molecule type" value="Genomic_DNA"/>
</dbReference>
<proteinExistence type="predicted"/>
<dbReference type="InterPro" id="IPR000524">
    <property type="entry name" value="Tscrpt_reg_HTH_GntR"/>
</dbReference>
<comment type="caution">
    <text evidence="5">The sequence shown here is derived from an EMBL/GenBank/DDBJ whole genome shotgun (WGS) entry which is preliminary data.</text>
</comment>
<evidence type="ECO:0000259" key="4">
    <source>
        <dbReference type="PROSITE" id="PS50949"/>
    </source>
</evidence>
<gene>
    <name evidence="5" type="ORF">R2601_05778</name>
</gene>
<dbReference type="Pfam" id="PF00392">
    <property type="entry name" value="GntR"/>
    <property type="match status" value="1"/>
</dbReference>
<dbReference type="Gene3D" id="1.20.120.530">
    <property type="entry name" value="GntR ligand-binding domain-like"/>
    <property type="match status" value="1"/>
</dbReference>
<dbReference type="PRINTS" id="PR00035">
    <property type="entry name" value="HTHGNTR"/>
</dbReference>
<evidence type="ECO:0000256" key="1">
    <source>
        <dbReference type="ARBA" id="ARBA00023015"/>
    </source>
</evidence>
<dbReference type="InterPro" id="IPR011711">
    <property type="entry name" value="GntR_C"/>
</dbReference>
<keyword evidence="2" id="KW-0238">DNA-binding</keyword>
<feature type="domain" description="HTH gntR-type" evidence="4">
    <location>
        <begin position="8"/>
        <end position="76"/>
    </location>
</feature>
<dbReference type="Gene3D" id="1.10.10.10">
    <property type="entry name" value="Winged helix-like DNA-binding domain superfamily/Winged helix DNA-binding domain"/>
    <property type="match status" value="1"/>
</dbReference>
<dbReference type="Pfam" id="PF07729">
    <property type="entry name" value="FCD"/>
    <property type="match status" value="1"/>
</dbReference>
<dbReference type="eggNOG" id="COG2186">
    <property type="taxonomic scope" value="Bacteria"/>
</dbReference>
<dbReference type="OrthoDB" id="9028214at2"/>
<dbReference type="SMART" id="SM00345">
    <property type="entry name" value="HTH_GNTR"/>
    <property type="match status" value="1"/>
</dbReference>
<accession>Q0FSP5</accession>
<evidence type="ECO:0000256" key="2">
    <source>
        <dbReference type="ARBA" id="ARBA00023125"/>
    </source>
</evidence>
<dbReference type="HOGENOM" id="CLU_017584_9_1_5"/>